<evidence type="ECO:0000313" key="1">
    <source>
        <dbReference type="EMBL" id="EOH96172.1"/>
    </source>
</evidence>
<evidence type="ECO:0000313" key="4">
    <source>
        <dbReference type="Proteomes" id="UP000014157"/>
    </source>
</evidence>
<dbReference type="eggNOG" id="ENOG50342RP">
    <property type="taxonomic scope" value="Bacteria"/>
</dbReference>
<name>R2QHV8_9ENTE</name>
<dbReference type="Proteomes" id="UP000013781">
    <property type="component" value="Unassembled WGS sequence"/>
</dbReference>
<dbReference type="EMBL" id="ASWB01000003">
    <property type="protein sequence ID" value="EOT66144.1"/>
    <property type="molecule type" value="Genomic_DNA"/>
</dbReference>
<protein>
    <submittedName>
        <fullName evidence="1">Uncharacterized protein</fullName>
    </submittedName>
</protein>
<organism evidence="1 3">
    <name type="scientific">Enterococcus moraviensis ATCC BAA-383</name>
    <dbReference type="NCBI Taxonomy" id="1158609"/>
    <lineage>
        <taxon>Bacteria</taxon>
        <taxon>Bacillati</taxon>
        <taxon>Bacillota</taxon>
        <taxon>Bacilli</taxon>
        <taxon>Lactobacillales</taxon>
        <taxon>Enterococcaceae</taxon>
        <taxon>Enterococcus</taxon>
    </lineage>
</organism>
<evidence type="ECO:0000313" key="2">
    <source>
        <dbReference type="EMBL" id="EOT66144.1"/>
    </source>
</evidence>
<sequence length="113" mass="12811">MLFLHLFYHNHSVFVPQQIYDEAIPMIQGTSNAFKSTDTMKNGAKYEFQLSDGQKAIIRWHEPDPVAAAKFPNSASGSRWTAQIKIGNKQVTVEGLWTKKQNLNEVHVPVQGR</sequence>
<dbReference type="EMBL" id="AJAS01000025">
    <property type="protein sequence ID" value="EOH96172.1"/>
    <property type="molecule type" value="Genomic_DNA"/>
</dbReference>
<reference evidence="2 4" key="2">
    <citation type="submission" date="2013-03" db="EMBL/GenBank/DDBJ databases">
        <title>The Genome Sequence of Enterococcus moraviensis BAA-383 (PacBio/Illumina hybrid assembly).</title>
        <authorList>
            <consortium name="The Broad Institute Genomics Platform"/>
            <consortium name="The Broad Institute Genome Sequencing Center for Infectious Disease"/>
            <person name="Earl A."/>
            <person name="Russ C."/>
            <person name="Gilmore M."/>
            <person name="Surin D."/>
            <person name="Walker B."/>
            <person name="Young S."/>
            <person name="Zeng Q."/>
            <person name="Gargeya S."/>
            <person name="Fitzgerald M."/>
            <person name="Haas B."/>
            <person name="Abouelleil A."/>
            <person name="Allen A.W."/>
            <person name="Alvarado L."/>
            <person name="Arachchi H.M."/>
            <person name="Berlin A.M."/>
            <person name="Chapman S.B."/>
            <person name="Gainer-Dewar J."/>
            <person name="Goldberg J."/>
            <person name="Griggs A."/>
            <person name="Gujja S."/>
            <person name="Hansen M."/>
            <person name="Howarth C."/>
            <person name="Imamovic A."/>
            <person name="Ireland A."/>
            <person name="Larimer J."/>
            <person name="McCowan C."/>
            <person name="Murphy C."/>
            <person name="Pearson M."/>
            <person name="Poon T.W."/>
            <person name="Priest M."/>
            <person name="Roberts A."/>
            <person name="Saif S."/>
            <person name="Shea T."/>
            <person name="Sisk P."/>
            <person name="Sykes S."/>
            <person name="Wortman J."/>
            <person name="Nusbaum C."/>
            <person name="Birren B."/>
        </authorList>
    </citation>
    <scope>NUCLEOTIDE SEQUENCE [LARGE SCALE GENOMIC DNA]</scope>
    <source>
        <strain evidence="2 4">ATCC BAA-383</strain>
    </source>
</reference>
<gene>
    <name evidence="2" type="ORF">I586_02415</name>
    <name evidence="1" type="ORF">UAY_03082</name>
</gene>
<accession>R2QHV8</accession>
<keyword evidence="4" id="KW-1185">Reference proteome</keyword>
<reference evidence="1 3" key="1">
    <citation type="submission" date="2013-02" db="EMBL/GenBank/DDBJ databases">
        <title>The Genome Sequence of Enterococcus moraviensis BAA-383.</title>
        <authorList>
            <consortium name="The Broad Institute Genome Sequencing Platform"/>
            <consortium name="The Broad Institute Genome Sequencing Center for Infectious Disease"/>
            <person name="Earl A.M."/>
            <person name="Gilmore M.S."/>
            <person name="Lebreton F."/>
            <person name="Walker B."/>
            <person name="Young S.K."/>
            <person name="Zeng Q."/>
            <person name="Gargeya S."/>
            <person name="Fitzgerald M."/>
            <person name="Haas B."/>
            <person name="Abouelleil A."/>
            <person name="Alvarado L."/>
            <person name="Arachchi H.M."/>
            <person name="Berlin A.M."/>
            <person name="Chapman S.B."/>
            <person name="Dewar J."/>
            <person name="Goldberg J."/>
            <person name="Griggs A."/>
            <person name="Gujja S."/>
            <person name="Hansen M."/>
            <person name="Howarth C."/>
            <person name="Imamovic A."/>
            <person name="Larimer J."/>
            <person name="McCowan C."/>
            <person name="Murphy C."/>
            <person name="Neiman D."/>
            <person name="Pearson M."/>
            <person name="Priest M."/>
            <person name="Roberts A."/>
            <person name="Saif S."/>
            <person name="Shea T."/>
            <person name="Sisk P."/>
            <person name="Sykes S."/>
            <person name="Wortman J."/>
            <person name="Nusbaum C."/>
            <person name="Birren B."/>
        </authorList>
    </citation>
    <scope>NUCLEOTIDE SEQUENCE [LARGE SCALE GENOMIC DNA]</scope>
    <source>
        <strain evidence="1 3">ATCC BAA-383</strain>
    </source>
</reference>
<dbReference type="Proteomes" id="UP000014157">
    <property type="component" value="Unassembled WGS sequence"/>
</dbReference>
<dbReference type="PATRIC" id="fig|1158609.3.peg.3005"/>
<comment type="caution">
    <text evidence="1">The sequence shown here is derived from an EMBL/GenBank/DDBJ whole genome shotgun (WGS) entry which is preliminary data.</text>
</comment>
<dbReference type="HOGENOM" id="CLU_170955_0_0_9"/>
<proteinExistence type="predicted"/>
<dbReference type="AlphaFoldDB" id="R2QHV8"/>
<evidence type="ECO:0000313" key="3">
    <source>
        <dbReference type="Proteomes" id="UP000013781"/>
    </source>
</evidence>